<evidence type="ECO:0000259" key="1">
    <source>
        <dbReference type="Pfam" id="PF12146"/>
    </source>
</evidence>
<evidence type="ECO:0000313" key="3">
    <source>
        <dbReference type="Proteomes" id="UP000434044"/>
    </source>
</evidence>
<dbReference type="GO" id="GO:0052689">
    <property type="term" value="F:carboxylic ester hydrolase activity"/>
    <property type="evidence" value="ECO:0007669"/>
    <property type="project" value="TreeGrafter"/>
</dbReference>
<comment type="caution">
    <text evidence="2">The sequence shown here is derived from an EMBL/GenBank/DDBJ whole genome shotgun (WGS) entry which is preliminary data.</text>
</comment>
<dbReference type="InterPro" id="IPR017531">
    <property type="entry name" value="Hydrolase-1_PEP"/>
</dbReference>
<dbReference type="AlphaFoldDB" id="A0A6N8EEZ1"/>
<accession>A0A6N8EEZ1</accession>
<proteinExistence type="predicted"/>
<dbReference type="SUPFAM" id="SSF53474">
    <property type="entry name" value="alpha/beta-Hydrolases"/>
    <property type="match status" value="1"/>
</dbReference>
<organism evidence="2 3">
    <name type="scientific">Allochromatium palmeri</name>
    <dbReference type="NCBI Taxonomy" id="231048"/>
    <lineage>
        <taxon>Bacteria</taxon>
        <taxon>Pseudomonadati</taxon>
        <taxon>Pseudomonadota</taxon>
        <taxon>Gammaproteobacteria</taxon>
        <taxon>Chromatiales</taxon>
        <taxon>Chromatiaceae</taxon>
        <taxon>Allochromatium</taxon>
    </lineage>
</organism>
<feature type="domain" description="Serine aminopeptidase S33" evidence="1">
    <location>
        <begin position="48"/>
        <end position="152"/>
    </location>
</feature>
<reference evidence="2 3" key="1">
    <citation type="submission" date="2019-11" db="EMBL/GenBank/DDBJ databases">
        <title>Whole-genome sequence of the anaerobic purple sulfur bacterium Allochromatium palmeri DSM 15591.</title>
        <authorList>
            <person name="Kyndt J.A."/>
            <person name="Meyer T.E."/>
        </authorList>
    </citation>
    <scope>NUCLEOTIDE SEQUENCE [LARGE SCALE GENOMIC DNA]</scope>
    <source>
        <strain evidence="2 3">DSM 15591</strain>
    </source>
</reference>
<dbReference type="RefSeq" id="WP_155449794.1">
    <property type="nucleotide sequence ID" value="NZ_WNKT01000015.1"/>
</dbReference>
<dbReference type="Proteomes" id="UP000434044">
    <property type="component" value="Unassembled WGS sequence"/>
</dbReference>
<dbReference type="Pfam" id="PF12146">
    <property type="entry name" value="Hydrolase_4"/>
    <property type="match status" value="1"/>
</dbReference>
<sequence>MSFSEWPVVFDCEGERLVGVITKPHEQTCKTGVLIVVGGPQYRAGSHRQFTLLARELAKFGVASLRFDYRGMGDSEGDKRSFTEINEDIRCAISEFFLQVPTLSAVTLWGLCDAASAALLYAKQDVRVSNLVLLNPWVHTEELASYTRLKHYYLTRFLSISFWRKLFSGGVRIHSSFQEFSSSLRRTFFPKSKSLLFDSSARSGNRSQVASNVGHTNFIEKMQVNLQQFRGNVLFILSGNDLVAAEFLTLKQKNLAWRKVLRRDNVDWHYVPDANHTFSSVAWRNEVALVTYEAVRKISFFNN</sequence>
<dbReference type="PANTHER" id="PTHR43265">
    <property type="entry name" value="ESTERASE ESTD"/>
    <property type="match status" value="1"/>
</dbReference>
<dbReference type="InterPro" id="IPR053145">
    <property type="entry name" value="AB_hydrolase_Est10"/>
</dbReference>
<dbReference type="OrthoDB" id="249225at2"/>
<dbReference type="PANTHER" id="PTHR43265:SF1">
    <property type="entry name" value="ESTERASE ESTD"/>
    <property type="match status" value="1"/>
</dbReference>
<evidence type="ECO:0000313" key="2">
    <source>
        <dbReference type="EMBL" id="MTW21206.1"/>
    </source>
</evidence>
<protein>
    <submittedName>
        <fullName evidence="2">Hydrolase 1, exosortase A system-associated</fullName>
    </submittedName>
</protein>
<dbReference type="NCBIfam" id="TIGR03100">
    <property type="entry name" value="hydr1_PEP"/>
    <property type="match status" value="1"/>
</dbReference>
<keyword evidence="2" id="KW-0378">Hydrolase</keyword>
<dbReference type="EMBL" id="WNKT01000015">
    <property type="protein sequence ID" value="MTW21206.1"/>
    <property type="molecule type" value="Genomic_DNA"/>
</dbReference>
<gene>
    <name evidence="2" type="ORF">GJ668_08850</name>
</gene>
<dbReference type="InterPro" id="IPR029058">
    <property type="entry name" value="AB_hydrolase_fold"/>
</dbReference>
<name>A0A6N8EEZ1_9GAMM</name>
<keyword evidence="3" id="KW-1185">Reference proteome</keyword>
<dbReference type="InterPro" id="IPR022742">
    <property type="entry name" value="Hydrolase_4"/>
</dbReference>
<dbReference type="Gene3D" id="3.40.50.1820">
    <property type="entry name" value="alpha/beta hydrolase"/>
    <property type="match status" value="1"/>
</dbReference>